<dbReference type="SUPFAM" id="SSF55804">
    <property type="entry name" value="Phoshotransferase/anion transport protein"/>
    <property type="match status" value="1"/>
</dbReference>
<keyword evidence="3" id="KW-1185">Reference proteome</keyword>
<feature type="domain" description="PTS EIIA type-2" evidence="1">
    <location>
        <begin position="53"/>
        <end position="182"/>
    </location>
</feature>
<dbReference type="AlphaFoldDB" id="A0A5C6CAW7"/>
<reference evidence="2 3" key="1">
    <citation type="submission" date="2019-02" db="EMBL/GenBank/DDBJ databases">
        <title>Deep-cultivation of Planctomycetes and their phenomic and genomic characterization uncovers novel biology.</title>
        <authorList>
            <person name="Wiegand S."/>
            <person name="Jogler M."/>
            <person name="Boedeker C."/>
            <person name="Pinto D."/>
            <person name="Vollmers J."/>
            <person name="Rivas-Marin E."/>
            <person name="Kohn T."/>
            <person name="Peeters S.H."/>
            <person name="Heuer A."/>
            <person name="Rast P."/>
            <person name="Oberbeckmann S."/>
            <person name="Bunk B."/>
            <person name="Jeske O."/>
            <person name="Meyerdierks A."/>
            <person name="Storesund J.E."/>
            <person name="Kallscheuer N."/>
            <person name="Luecker S."/>
            <person name="Lage O.M."/>
            <person name="Pohl T."/>
            <person name="Merkel B.J."/>
            <person name="Hornburger P."/>
            <person name="Mueller R.-W."/>
            <person name="Bruemmer F."/>
            <person name="Labrenz M."/>
            <person name="Spormann A.M."/>
            <person name="Op Den Camp H."/>
            <person name="Overmann J."/>
            <person name="Amann R."/>
            <person name="Jetten M.S.M."/>
            <person name="Mascher T."/>
            <person name="Medema M.H."/>
            <person name="Devos D.P."/>
            <person name="Kaster A.-K."/>
            <person name="Ovreas L."/>
            <person name="Rohde M."/>
            <person name="Galperin M.Y."/>
            <person name="Jogler C."/>
        </authorList>
    </citation>
    <scope>NUCLEOTIDE SEQUENCE [LARGE SCALE GENOMIC DNA]</scope>
    <source>
        <strain evidence="2 3">Poly41</strain>
    </source>
</reference>
<protein>
    <submittedName>
        <fullName evidence="2">PTS system fructose-specific EIIABC component</fullName>
    </submittedName>
</protein>
<organism evidence="2 3">
    <name type="scientific">Novipirellula artificiosorum</name>
    <dbReference type="NCBI Taxonomy" id="2528016"/>
    <lineage>
        <taxon>Bacteria</taxon>
        <taxon>Pseudomonadati</taxon>
        <taxon>Planctomycetota</taxon>
        <taxon>Planctomycetia</taxon>
        <taxon>Pirellulales</taxon>
        <taxon>Pirellulaceae</taxon>
        <taxon>Novipirellula</taxon>
    </lineage>
</organism>
<dbReference type="InterPro" id="IPR002178">
    <property type="entry name" value="PTS_EIIA_type-2_dom"/>
</dbReference>
<comment type="caution">
    <text evidence="2">The sequence shown here is derived from an EMBL/GenBank/DDBJ whole genome shotgun (WGS) entry which is preliminary data.</text>
</comment>
<dbReference type="Proteomes" id="UP000319143">
    <property type="component" value="Unassembled WGS sequence"/>
</dbReference>
<dbReference type="Gene3D" id="3.40.930.10">
    <property type="entry name" value="Mannitol-specific EII, Chain A"/>
    <property type="match status" value="1"/>
</dbReference>
<dbReference type="InterPro" id="IPR051541">
    <property type="entry name" value="PTS_SugarTrans_NitroReg"/>
</dbReference>
<sequence>MISSTTDDGTPIRCEICSESSLVNVSRPPGDSVCPNCGAFLWVDALVEITQQKSFVPDIRLREIAATVRSDAVREITSRAAAEFDWSIAQQNELSDAILKREELGSTGIGSGFAVPHASVDWLSSCVTVMAFAPNGIDFDSLDGQPVRTVILIASPKSKPGDHLRLLERVSRSLRFLGHTAA</sequence>
<dbReference type="InterPro" id="IPR016152">
    <property type="entry name" value="PTrfase/Anion_transptr"/>
</dbReference>
<accession>A0A5C6CAW7</accession>
<dbReference type="PANTHER" id="PTHR47738:SF2">
    <property type="entry name" value="PTS SYSTEM FRUCTOSE-LIKE EIIA COMPONENT"/>
    <property type="match status" value="1"/>
</dbReference>
<dbReference type="PANTHER" id="PTHR47738">
    <property type="entry name" value="PTS SYSTEM FRUCTOSE-LIKE EIIA COMPONENT-RELATED"/>
    <property type="match status" value="1"/>
</dbReference>
<dbReference type="EMBL" id="SJPV01000059">
    <property type="protein sequence ID" value="TWU21235.1"/>
    <property type="molecule type" value="Genomic_DNA"/>
</dbReference>
<evidence type="ECO:0000313" key="3">
    <source>
        <dbReference type="Proteomes" id="UP000319143"/>
    </source>
</evidence>
<name>A0A5C6CAW7_9BACT</name>
<dbReference type="OrthoDB" id="287206at2"/>
<dbReference type="PROSITE" id="PS51094">
    <property type="entry name" value="PTS_EIIA_TYPE_2"/>
    <property type="match status" value="1"/>
</dbReference>
<gene>
    <name evidence="2" type="primary">fruA_2</name>
    <name evidence="2" type="ORF">Poly41_71670</name>
</gene>
<proteinExistence type="predicted"/>
<dbReference type="Pfam" id="PF00359">
    <property type="entry name" value="PTS_EIIA_2"/>
    <property type="match status" value="1"/>
</dbReference>
<evidence type="ECO:0000259" key="1">
    <source>
        <dbReference type="PROSITE" id="PS51094"/>
    </source>
</evidence>
<evidence type="ECO:0000313" key="2">
    <source>
        <dbReference type="EMBL" id="TWU21235.1"/>
    </source>
</evidence>